<dbReference type="AlphaFoldDB" id="A0A0A9FG52"/>
<evidence type="ECO:0000256" key="1">
    <source>
        <dbReference type="SAM" id="MobiDB-lite"/>
    </source>
</evidence>
<reference evidence="2" key="1">
    <citation type="submission" date="2014-09" db="EMBL/GenBank/DDBJ databases">
        <authorList>
            <person name="Magalhaes I.L.F."/>
            <person name="Oliveira U."/>
            <person name="Santos F.R."/>
            <person name="Vidigal T.H.D.A."/>
            <person name="Brescovit A.D."/>
            <person name="Santos A.J."/>
        </authorList>
    </citation>
    <scope>NUCLEOTIDE SEQUENCE</scope>
    <source>
        <tissue evidence="2">Shoot tissue taken approximately 20 cm above the soil surface</tissue>
    </source>
</reference>
<proteinExistence type="predicted"/>
<evidence type="ECO:0000313" key="2">
    <source>
        <dbReference type="EMBL" id="JAE09086.1"/>
    </source>
</evidence>
<organism evidence="2">
    <name type="scientific">Arundo donax</name>
    <name type="common">Giant reed</name>
    <name type="synonym">Donax arundinaceus</name>
    <dbReference type="NCBI Taxonomy" id="35708"/>
    <lineage>
        <taxon>Eukaryota</taxon>
        <taxon>Viridiplantae</taxon>
        <taxon>Streptophyta</taxon>
        <taxon>Embryophyta</taxon>
        <taxon>Tracheophyta</taxon>
        <taxon>Spermatophyta</taxon>
        <taxon>Magnoliopsida</taxon>
        <taxon>Liliopsida</taxon>
        <taxon>Poales</taxon>
        <taxon>Poaceae</taxon>
        <taxon>PACMAD clade</taxon>
        <taxon>Arundinoideae</taxon>
        <taxon>Arundineae</taxon>
        <taxon>Arundo</taxon>
    </lineage>
</organism>
<name>A0A0A9FG52_ARUDO</name>
<reference evidence="2" key="2">
    <citation type="journal article" date="2015" name="Data Brief">
        <title>Shoot transcriptome of the giant reed, Arundo donax.</title>
        <authorList>
            <person name="Barrero R.A."/>
            <person name="Guerrero F.D."/>
            <person name="Moolhuijzen P."/>
            <person name="Goolsby J.A."/>
            <person name="Tidwell J."/>
            <person name="Bellgard S.E."/>
            <person name="Bellgard M.I."/>
        </authorList>
    </citation>
    <scope>NUCLEOTIDE SEQUENCE</scope>
    <source>
        <tissue evidence="2">Shoot tissue taken approximately 20 cm above the soil surface</tissue>
    </source>
</reference>
<protein>
    <submittedName>
        <fullName evidence="2">Uncharacterized protein</fullName>
    </submittedName>
</protein>
<feature type="region of interest" description="Disordered" evidence="1">
    <location>
        <begin position="1"/>
        <end position="31"/>
    </location>
</feature>
<accession>A0A0A9FG52</accession>
<sequence length="31" mass="3210">MPTHPIQEPREQLPAPTSPGSGALTAAQLRG</sequence>
<dbReference type="EMBL" id="GBRH01188810">
    <property type="protein sequence ID" value="JAE09086.1"/>
    <property type="molecule type" value="Transcribed_RNA"/>
</dbReference>